<evidence type="ECO:0000256" key="4">
    <source>
        <dbReference type="SAM" id="Coils"/>
    </source>
</evidence>
<dbReference type="Proteomes" id="UP000199634">
    <property type="component" value="Unassembled WGS sequence"/>
</dbReference>
<dbReference type="SUPFAM" id="SSF116734">
    <property type="entry name" value="DNA methylase specificity domain"/>
    <property type="match status" value="2"/>
</dbReference>
<dbReference type="STRING" id="1159016.SAMN02927937_02611"/>
<evidence type="ECO:0000259" key="5">
    <source>
        <dbReference type="Pfam" id="PF01420"/>
    </source>
</evidence>
<dbReference type="EMBL" id="FNXE01000051">
    <property type="protein sequence ID" value="SEH99456.1"/>
    <property type="molecule type" value="Genomic_DNA"/>
</dbReference>
<proteinExistence type="inferred from homology"/>
<dbReference type="OrthoDB" id="667970at2"/>
<evidence type="ECO:0000313" key="6">
    <source>
        <dbReference type="EMBL" id="SEH99456.1"/>
    </source>
</evidence>
<dbReference type="InterPro" id="IPR000055">
    <property type="entry name" value="Restrct_endonuc_typeI_TRD"/>
</dbReference>
<dbReference type="PANTHER" id="PTHR30408">
    <property type="entry name" value="TYPE-1 RESTRICTION ENZYME ECOKI SPECIFICITY PROTEIN"/>
    <property type="match status" value="1"/>
</dbReference>
<keyword evidence="4" id="KW-0175">Coiled coil</keyword>
<evidence type="ECO:0000313" key="7">
    <source>
        <dbReference type="Proteomes" id="UP000199634"/>
    </source>
</evidence>
<comment type="similarity">
    <text evidence="1">Belongs to the type-I restriction system S methylase family.</text>
</comment>
<feature type="domain" description="Type I restriction modification DNA specificity" evidence="5">
    <location>
        <begin position="312"/>
        <end position="393"/>
    </location>
</feature>
<dbReference type="GO" id="GO:0003677">
    <property type="term" value="F:DNA binding"/>
    <property type="evidence" value="ECO:0007669"/>
    <property type="project" value="UniProtKB-KW"/>
</dbReference>
<sequence length="416" mass="47242">MMGEKNSLEKFGILDIPKGWQIKKLKDILIEGRLGGNYENAEANNGVPVIKMGNLDRATIKIDKIQYLPENETYNQEDVLVKGDLLFNTRNTLELVGKVAIWNNELPFAVYNSNLMRMKFDSSFVESTWFMNRAFNSYYGLRQLRGIATGTTSVAAIYGRDLESIKFLLPPLPEQKAIAQVLSTADSAIHTTEKLIAQKELRKKWLMQQLLTGKKRLKGFSGEVKIKVVGQFIKEVSERNKGLKVTRVLSVTNSRGFINQSDQFDRSVASEDASNYKIVRKGQFAYNPSRVNVGSLDLLRNFDEGILSPMYVVFSTDEKHLLADFLYFHLKTQWFYGHIPMFVQGSVRDSLSFDGLCSMKFFIPTIEEQAAIVKVLQAADKEISLLKAKAEKLREQKKGLMQVLLTGKVRLKINNE</sequence>
<dbReference type="Gene3D" id="1.10.287.1120">
    <property type="entry name" value="Bipartite methylase S protein"/>
    <property type="match status" value="1"/>
</dbReference>
<feature type="domain" description="Type I restriction modification DNA specificity" evidence="5">
    <location>
        <begin position="17"/>
        <end position="197"/>
    </location>
</feature>
<dbReference type="CDD" id="cd17525">
    <property type="entry name" value="RMtype1_S_Eco15ORF14057P-TRD1-CR1_like"/>
    <property type="match status" value="1"/>
</dbReference>
<keyword evidence="3" id="KW-0238">DNA-binding</keyword>
<dbReference type="Gene3D" id="3.90.220.20">
    <property type="entry name" value="DNA methylase specificity domains"/>
    <property type="match status" value="2"/>
</dbReference>
<dbReference type="InterPro" id="IPR044946">
    <property type="entry name" value="Restrct_endonuc_typeI_TRD_sf"/>
</dbReference>
<name>A0A1H6MLQ8_9FLAO</name>
<dbReference type="InterPro" id="IPR052021">
    <property type="entry name" value="Type-I_RS_S_subunit"/>
</dbReference>
<organism evidence="6 7">
    <name type="scientific">Paenimyroides marinum</name>
    <dbReference type="NCBI Taxonomy" id="1159016"/>
    <lineage>
        <taxon>Bacteria</taxon>
        <taxon>Pseudomonadati</taxon>
        <taxon>Bacteroidota</taxon>
        <taxon>Flavobacteriia</taxon>
        <taxon>Flavobacteriales</taxon>
        <taxon>Flavobacteriaceae</taxon>
        <taxon>Paenimyroides</taxon>
    </lineage>
</organism>
<dbReference type="GO" id="GO:0009307">
    <property type="term" value="P:DNA restriction-modification system"/>
    <property type="evidence" value="ECO:0007669"/>
    <property type="project" value="UniProtKB-KW"/>
</dbReference>
<evidence type="ECO:0000256" key="2">
    <source>
        <dbReference type="ARBA" id="ARBA00022747"/>
    </source>
</evidence>
<evidence type="ECO:0000256" key="3">
    <source>
        <dbReference type="ARBA" id="ARBA00023125"/>
    </source>
</evidence>
<dbReference type="Pfam" id="PF01420">
    <property type="entry name" value="Methylase_S"/>
    <property type="match status" value="2"/>
</dbReference>
<protein>
    <submittedName>
        <fullName evidence="6">Type I restriction enzyme, S subunit</fullName>
    </submittedName>
</protein>
<reference evidence="6 7" key="1">
    <citation type="submission" date="2016-10" db="EMBL/GenBank/DDBJ databases">
        <authorList>
            <person name="de Groot N.N."/>
        </authorList>
    </citation>
    <scope>NUCLEOTIDE SEQUENCE [LARGE SCALE GENOMIC DNA]</scope>
    <source>
        <strain evidence="6 7">CGMCC 1.10825</strain>
    </source>
</reference>
<accession>A0A1H6MLQ8</accession>
<keyword evidence="7" id="KW-1185">Reference proteome</keyword>
<dbReference type="PANTHER" id="PTHR30408:SF12">
    <property type="entry name" value="TYPE I RESTRICTION ENZYME MJAVIII SPECIFICITY SUBUNIT"/>
    <property type="match status" value="1"/>
</dbReference>
<dbReference type="AlphaFoldDB" id="A0A1H6MLQ8"/>
<dbReference type="RefSeq" id="WP_091101987.1">
    <property type="nucleotide sequence ID" value="NZ_FNXE01000051.1"/>
</dbReference>
<gene>
    <name evidence="6" type="ORF">SAMN02927937_02611</name>
</gene>
<feature type="coiled-coil region" evidence="4">
    <location>
        <begin position="376"/>
        <end position="403"/>
    </location>
</feature>
<keyword evidence="2" id="KW-0680">Restriction system</keyword>
<evidence type="ECO:0000256" key="1">
    <source>
        <dbReference type="ARBA" id="ARBA00010923"/>
    </source>
</evidence>